<accession>H3KGM4</accession>
<proteinExistence type="predicted"/>
<dbReference type="Gene3D" id="3.40.50.620">
    <property type="entry name" value="HUPs"/>
    <property type="match status" value="1"/>
</dbReference>
<reference evidence="2 3" key="1">
    <citation type="submission" date="2011-11" db="EMBL/GenBank/DDBJ databases">
        <authorList>
            <person name="Weinstock G."/>
            <person name="Sodergren E."/>
            <person name="Clifton S."/>
            <person name="Fulton L."/>
            <person name="Fulton B."/>
            <person name="Courtney L."/>
            <person name="Fronick C."/>
            <person name="Harrison M."/>
            <person name="Strong C."/>
            <person name="Farmer C."/>
            <person name="Delahaunty K."/>
            <person name="Markovic C."/>
            <person name="Hall O."/>
            <person name="Minx P."/>
            <person name="Tomlinson C."/>
            <person name="Mitreva M."/>
            <person name="Hou S."/>
            <person name="Chen J."/>
            <person name="Wollam A."/>
            <person name="Pepin K.H."/>
            <person name="Johnson M."/>
            <person name="Bhonagiri V."/>
            <person name="Zhang X."/>
            <person name="Suruliraj S."/>
            <person name="Warren W."/>
            <person name="Chinwalla A."/>
            <person name="Mardis E.R."/>
            <person name="Wilson R.K."/>
        </authorList>
    </citation>
    <scope>NUCLEOTIDE SEQUENCE [LARGE SCALE GENOMIC DNA]</scope>
    <source>
        <strain evidence="2 3">YIT 11816</strain>
    </source>
</reference>
<organism evidence="2 3">
    <name type="scientific">Sutterella parvirubra YIT 11816</name>
    <dbReference type="NCBI Taxonomy" id="762967"/>
    <lineage>
        <taxon>Bacteria</taxon>
        <taxon>Pseudomonadati</taxon>
        <taxon>Pseudomonadota</taxon>
        <taxon>Betaproteobacteria</taxon>
        <taxon>Burkholderiales</taxon>
        <taxon>Sutterellaceae</taxon>
        <taxon>Sutterella</taxon>
    </lineage>
</organism>
<evidence type="ECO:0000313" key="3">
    <source>
        <dbReference type="Proteomes" id="UP000004956"/>
    </source>
</evidence>
<dbReference type="SUPFAM" id="SSF52402">
    <property type="entry name" value="Adenine nucleotide alpha hydrolases-like"/>
    <property type="match status" value="1"/>
</dbReference>
<feature type="non-terminal residue" evidence="2">
    <location>
        <position position="156"/>
    </location>
</feature>
<dbReference type="STRING" id="762967.HMPREF9440_01906"/>
<feature type="region of interest" description="Disordered" evidence="1">
    <location>
        <begin position="8"/>
        <end position="34"/>
    </location>
</feature>
<name>H3KGM4_9BURK</name>
<dbReference type="HOGENOM" id="CLU_1699400_0_0_4"/>
<protein>
    <recommendedName>
        <fullName evidence="4">Asparagine synthetase domain-containing protein</fullName>
    </recommendedName>
</protein>
<dbReference type="Proteomes" id="UP000004956">
    <property type="component" value="Unassembled WGS sequence"/>
</dbReference>
<dbReference type="AlphaFoldDB" id="H3KGM4"/>
<dbReference type="EMBL" id="AFBQ01000286">
    <property type="protein sequence ID" value="EHY30733.1"/>
    <property type="molecule type" value="Genomic_DNA"/>
</dbReference>
<keyword evidence="3" id="KW-1185">Reference proteome</keyword>
<dbReference type="PANTHER" id="PTHR43169:SF2">
    <property type="entry name" value="NAD_GMP SYNTHASE DOMAIN-CONTAINING PROTEIN"/>
    <property type="match status" value="1"/>
</dbReference>
<comment type="caution">
    <text evidence="2">The sequence shown here is derived from an EMBL/GenBank/DDBJ whole genome shotgun (WGS) entry which is preliminary data.</text>
</comment>
<evidence type="ECO:0000256" key="1">
    <source>
        <dbReference type="SAM" id="MobiDB-lite"/>
    </source>
</evidence>
<evidence type="ECO:0008006" key="4">
    <source>
        <dbReference type="Google" id="ProtNLM"/>
    </source>
</evidence>
<evidence type="ECO:0000313" key="2">
    <source>
        <dbReference type="EMBL" id="EHY30733.1"/>
    </source>
</evidence>
<dbReference type="InterPro" id="IPR052188">
    <property type="entry name" value="Ni-pincer_cofactor_biosynth"/>
</dbReference>
<gene>
    <name evidence="2" type="ORF">HMPREF9440_01906</name>
</gene>
<sequence>MDGVKDVVTGMGGVTGAEVPGNAELPEAHDASDFPELPEDAELAARDDLDRKGTTLLALIRSRVPADQRIGIAYSGGVDSRFVAWAVRRAGCVPVLLHVSGAHVPVWEADGAKRFADRFGMRYLDARMPDDMLPRFAAAGRERCYVCKKEMMRLAG</sequence>
<dbReference type="PANTHER" id="PTHR43169">
    <property type="entry name" value="EXSB FAMILY PROTEIN"/>
    <property type="match status" value="1"/>
</dbReference>
<dbReference type="InterPro" id="IPR014729">
    <property type="entry name" value="Rossmann-like_a/b/a_fold"/>
</dbReference>